<dbReference type="SMART" id="SM00408">
    <property type="entry name" value="IGc2"/>
    <property type="match status" value="2"/>
</dbReference>
<feature type="domain" description="Ig-like" evidence="3">
    <location>
        <begin position="294"/>
        <end position="343"/>
    </location>
</feature>
<dbReference type="Proteomes" id="UP000252519">
    <property type="component" value="Unassembled WGS sequence"/>
</dbReference>
<dbReference type="FunFam" id="2.60.40.10:FF:001751">
    <property type="entry name" value="HMCN2 isoform 3"/>
    <property type="match status" value="1"/>
</dbReference>
<dbReference type="InterPro" id="IPR013783">
    <property type="entry name" value="Ig-like_fold"/>
</dbReference>
<dbReference type="InterPro" id="IPR003598">
    <property type="entry name" value="Ig_sub2"/>
</dbReference>
<name>A0A368FD44_ANCCA</name>
<dbReference type="PROSITE" id="PS50835">
    <property type="entry name" value="IG_LIKE"/>
    <property type="match status" value="4"/>
</dbReference>
<dbReference type="PANTHER" id="PTHR10075">
    <property type="entry name" value="BASIGIN RELATED"/>
    <property type="match status" value="1"/>
</dbReference>
<proteinExistence type="predicted"/>
<evidence type="ECO:0000259" key="3">
    <source>
        <dbReference type="PROSITE" id="PS50835"/>
    </source>
</evidence>
<feature type="domain" description="Ig-like" evidence="3">
    <location>
        <begin position="110"/>
        <end position="197"/>
    </location>
</feature>
<dbReference type="InterPro" id="IPR007110">
    <property type="entry name" value="Ig-like_dom"/>
</dbReference>
<evidence type="ECO:0000256" key="1">
    <source>
        <dbReference type="ARBA" id="ARBA00022737"/>
    </source>
</evidence>
<keyword evidence="2" id="KW-0393">Immunoglobulin domain</keyword>
<protein>
    <submittedName>
        <fullName evidence="4">Immunoglobulin I-set domain protein</fullName>
    </submittedName>
</protein>
<sequence length="343" mass="38056">LCLWTEVKVVIHTLQVLELPRAAVSPTTLYFVPRTTFNISCYVDGDPKPQPHWFYNGRRIHPDHKYYITFKNDLIVRDPSPRDVGVYECRAVSAAGTHADSATVYVAVAPRVELKQSKTMIGRGDSISFDCIVRYCITKVVSELFSKTDPFRFWKELLSQRSNGSGMGAQDTDAGSYSCVAENIAGRDIGVVKVDVGSMPSIVPSPETVRVNIERQATLQCRAIGHPPPTISWQRDGVPLENIDHSRYTVLPDGNLLIMNAQLEDQTRFTCIAKNEYGQQSKTTMVMIIGLVSPVLGHVPPEEQLIEGEDLRLSCVVVLGTPKPDIKWFKDGVPVEPSSSIIV</sequence>
<organism evidence="4 5">
    <name type="scientific">Ancylostoma caninum</name>
    <name type="common">Dog hookworm</name>
    <dbReference type="NCBI Taxonomy" id="29170"/>
    <lineage>
        <taxon>Eukaryota</taxon>
        <taxon>Metazoa</taxon>
        <taxon>Ecdysozoa</taxon>
        <taxon>Nematoda</taxon>
        <taxon>Chromadorea</taxon>
        <taxon>Rhabditida</taxon>
        <taxon>Rhabditina</taxon>
        <taxon>Rhabditomorpha</taxon>
        <taxon>Strongyloidea</taxon>
        <taxon>Ancylostomatidae</taxon>
        <taxon>Ancylostomatinae</taxon>
        <taxon>Ancylostoma</taxon>
    </lineage>
</organism>
<dbReference type="InterPro" id="IPR036179">
    <property type="entry name" value="Ig-like_dom_sf"/>
</dbReference>
<accession>A0A368FD44</accession>
<dbReference type="InterPro" id="IPR013098">
    <property type="entry name" value="Ig_I-set"/>
</dbReference>
<reference evidence="4 5" key="1">
    <citation type="submission" date="2014-10" db="EMBL/GenBank/DDBJ databases">
        <title>Draft genome of the hookworm Ancylostoma caninum.</title>
        <authorList>
            <person name="Mitreva M."/>
        </authorList>
    </citation>
    <scope>NUCLEOTIDE SEQUENCE [LARGE SCALE GENOMIC DNA]</scope>
    <source>
        <strain evidence="4 5">Baltimore</strain>
    </source>
</reference>
<dbReference type="OrthoDB" id="5985519at2759"/>
<dbReference type="STRING" id="29170.A0A368FD44"/>
<dbReference type="AlphaFoldDB" id="A0A368FD44"/>
<gene>
    <name evidence="4" type="ORF">ANCCAN_25441</name>
</gene>
<dbReference type="SMART" id="SM00409">
    <property type="entry name" value="IG"/>
    <property type="match status" value="3"/>
</dbReference>
<dbReference type="PANTHER" id="PTHR10075:SF14">
    <property type="entry name" value="CELL ADHESION MOLECULE DSCAM2-RELATED"/>
    <property type="match status" value="1"/>
</dbReference>
<dbReference type="SUPFAM" id="SSF48726">
    <property type="entry name" value="Immunoglobulin"/>
    <property type="match status" value="4"/>
</dbReference>
<evidence type="ECO:0000256" key="2">
    <source>
        <dbReference type="ARBA" id="ARBA00023319"/>
    </source>
</evidence>
<feature type="non-terminal residue" evidence="4">
    <location>
        <position position="343"/>
    </location>
</feature>
<dbReference type="InterPro" id="IPR003599">
    <property type="entry name" value="Ig_sub"/>
</dbReference>
<evidence type="ECO:0000313" key="4">
    <source>
        <dbReference type="EMBL" id="RCN28810.1"/>
    </source>
</evidence>
<dbReference type="Gene3D" id="2.60.40.10">
    <property type="entry name" value="Immunoglobulins"/>
    <property type="match status" value="3"/>
</dbReference>
<feature type="domain" description="Ig-like" evidence="3">
    <location>
        <begin position="200"/>
        <end position="287"/>
    </location>
</feature>
<dbReference type="Pfam" id="PF07679">
    <property type="entry name" value="I-set"/>
    <property type="match status" value="3"/>
</dbReference>
<keyword evidence="1" id="KW-0677">Repeat</keyword>
<feature type="non-terminal residue" evidence="4">
    <location>
        <position position="1"/>
    </location>
</feature>
<dbReference type="GO" id="GO:0048468">
    <property type="term" value="P:cell development"/>
    <property type="evidence" value="ECO:0007669"/>
    <property type="project" value="UniProtKB-ARBA"/>
</dbReference>
<evidence type="ECO:0000313" key="5">
    <source>
        <dbReference type="Proteomes" id="UP000252519"/>
    </source>
</evidence>
<dbReference type="EMBL" id="JOJR01002303">
    <property type="protein sequence ID" value="RCN28810.1"/>
    <property type="molecule type" value="Genomic_DNA"/>
</dbReference>
<feature type="domain" description="Ig-like" evidence="3">
    <location>
        <begin position="20"/>
        <end position="105"/>
    </location>
</feature>
<keyword evidence="5" id="KW-1185">Reference proteome</keyword>
<comment type="caution">
    <text evidence="4">The sequence shown here is derived from an EMBL/GenBank/DDBJ whole genome shotgun (WGS) entry which is preliminary data.</text>
</comment>